<protein>
    <submittedName>
        <fullName evidence="1">Uncharacterized protein</fullName>
    </submittedName>
</protein>
<evidence type="ECO:0000313" key="2">
    <source>
        <dbReference type="Proteomes" id="UP001157418"/>
    </source>
</evidence>
<dbReference type="AlphaFoldDB" id="A0AAU9N4W9"/>
<name>A0AAU9N4W9_9ASTR</name>
<dbReference type="PANTHER" id="PTHR31973">
    <property type="entry name" value="POLYPROTEIN, PUTATIVE-RELATED"/>
    <property type="match status" value="1"/>
</dbReference>
<comment type="caution">
    <text evidence="1">The sequence shown here is derived from an EMBL/GenBank/DDBJ whole genome shotgun (WGS) entry which is preliminary data.</text>
</comment>
<reference evidence="1 2" key="1">
    <citation type="submission" date="2022-01" db="EMBL/GenBank/DDBJ databases">
        <authorList>
            <person name="Xiong W."/>
            <person name="Schranz E."/>
        </authorList>
    </citation>
    <scope>NUCLEOTIDE SEQUENCE [LARGE SCALE GENOMIC DNA]</scope>
</reference>
<dbReference type="Proteomes" id="UP001157418">
    <property type="component" value="Unassembled WGS sequence"/>
</dbReference>
<proteinExistence type="predicted"/>
<gene>
    <name evidence="1" type="ORF">LVIROSA_LOCUS14942</name>
</gene>
<organism evidence="1 2">
    <name type="scientific">Lactuca virosa</name>
    <dbReference type="NCBI Taxonomy" id="75947"/>
    <lineage>
        <taxon>Eukaryota</taxon>
        <taxon>Viridiplantae</taxon>
        <taxon>Streptophyta</taxon>
        <taxon>Embryophyta</taxon>
        <taxon>Tracheophyta</taxon>
        <taxon>Spermatophyta</taxon>
        <taxon>Magnoliopsida</taxon>
        <taxon>eudicotyledons</taxon>
        <taxon>Gunneridae</taxon>
        <taxon>Pentapetalae</taxon>
        <taxon>asterids</taxon>
        <taxon>campanulids</taxon>
        <taxon>Asterales</taxon>
        <taxon>Asteraceae</taxon>
        <taxon>Cichorioideae</taxon>
        <taxon>Cichorieae</taxon>
        <taxon>Lactucinae</taxon>
        <taxon>Lactuca</taxon>
    </lineage>
</organism>
<dbReference type="PANTHER" id="PTHR31973:SF187">
    <property type="entry name" value="MUTATOR TRANSPOSASE MUDRA PROTEIN"/>
    <property type="match status" value="1"/>
</dbReference>
<dbReference type="EMBL" id="CAKMRJ010002223">
    <property type="protein sequence ID" value="CAH1427978.1"/>
    <property type="molecule type" value="Genomic_DNA"/>
</dbReference>
<evidence type="ECO:0000313" key="1">
    <source>
        <dbReference type="EMBL" id="CAH1427978.1"/>
    </source>
</evidence>
<keyword evidence="2" id="KW-1185">Reference proteome</keyword>
<accession>A0AAU9N4W9</accession>
<sequence length="226" mass="26354">MHSRRFEVEKGFTVPQFHYLKLRNRWRSKVASTFGTKKRKGPKLREKTFLPDSDSDDDVFDFSFLDFSEETFKAPSKLGDDHFLNLLCDENILRRSIYGMVDDGDISGVQQNDHSHFDEDDEDVGVDYRVHDPNVDWKKMSPRLGDCYESPAQLRNYHFGSLVTSNWLAKHYMKDVIMKPKMTLLEMQADVLQRFSVSVYVGQCHRARATIMGMIEGKLEDHYAKV</sequence>